<evidence type="ECO:0000256" key="4">
    <source>
        <dbReference type="ARBA" id="ARBA00022777"/>
    </source>
</evidence>
<evidence type="ECO:0000313" key="8">
    <source>
        <dbReference type="EMBL" id="NPE14388.1"/>
    </source>
</evidence>
<dbReference type="Gene3D" id="1.25.40.10">
    <property type="entry name" value="Tetratricopeptide repeat domain"/>
    <property type="match status" value="1"/>
</dbReference>
<evidence type="ECO:0000313" key="9">
    <source>
        <dbReference type="Proteomes" id="UP001193734"/>
    </source>
</evidence>
<evidence type="ECO:0000256" key="1">
    <source>
        <dbReference type="ARBA" id="ARBA00000085"/>
    </source>
</evidence>
<proteinExistence type="predicted"/>
<feature type="transmembrane region" description="Helical" evidence="7">
    <location>
        <begin position="370"/>
        <end position="390"/>
    </location>
</feature>
<dbReference type="InterPro" id="IPR011990">
    <property type="entry name" value="TPR-like_helical_dom_sf"/>
</dbReference>
<dbReference type="InterPro" id="IPR050482">
    <property type="entry name" value="Sensor_HK_TwoCompSys"/>
</dbReference>
<dbReference type="SUPFAM" id="SSF48452">
    <property type="entry name" value="TPR-like"/>
    <property type="match status" value="1"/>
</dbReference>
<keyword evidence="5" id="KW-0902">Two-component regulatory system</keyword>
<accession>A0ABX2AXH6</accession>
<dbReference type="Proteomes" id="UP001193734">
    <property type="component" value="Unassembled WGS sequence"/>
</dbReference>
<dbReference type="EC" id="2.7.13.3" evidence="2"/>
<comment type="catalytic activity">
    <reaction evidence="1">
        <text>ATP + protein L-histidine = ADP + protein N-phospho-L-histidine.</text>
        <dbReference type="EC" id="2.7.13.3"/>
    </reaction>
</comment>
<dbReference type="PANTHER" id="PTHR24421:SF10">
    <property type="entry name" value="NITRATE_NITRITE SENSOR PROTEIN NARQ"/>
    <property type="match status" value="1"/>
</dbReference>
<feature type="repeat" description="TPR" evidence="6">
    <location>
        <begin position="106"/>
        <end position="139"/>
    </location>
</feature>
<dbReference type="GeneID" id="82157831"/>
<dbReference type="Gene3D" id="3.30.565.10">
    <property type="entry name" value="Histidine kinase-like ATPase, C-terminal domain"/>
    <property type="match status" value="1"/>
</dbReference>
<evidence type="ECO:0000256" key="3">
    <source>
        <dbReference type="ARBA" id="ARBA00022679"/>
    </source>
</evidence>
<dbReference type="SUPFAM" id="SSF55874">
    <property type="entry name" value="ATPase domain of HSP90 chaperone/DNA topoisomerase II/histidine kinase"/>
    <property type="match status" value="1"/>
</dbReference>
<dbReference type="InterPro" id="IPR036890">
    <property type="entry name" value="HATPase_C_sf"/>
</dbReference>
<keyword evidence="7" id="KW-0472">Membrane</keyword>
<dbReference type="Gene3D" id="1.20.5.1930">
    <property type="match status" value="1"/>
</dbReference>
<sequence>MTRGIFSLLTAVLMLCACHRPQPVSPDDETRLYDKVMTLGAEGRYKEAIAAADSINALNIGDSLRAYIMLERMLAFGNMGEIGRAMEYSDTVIGFGRKHGISEVTINALASKGVFYRRYSKADSALMFYREALNMATDEKNLEYEQYISDLLSILYSETSRTEEALHFSKRSFDIACEMRDTTAMVSAIATIGNIYTREHQYRKALDVQMPYMPMVRGIAAGGYVMKFLTPVIKAYLALDKTDSVRYYMKMAEPFIAQFPENHQTAVVMLNAKAELLGKEKRYREQLEIYNRIDSLGTHGKTKDMLLLERAECYDNLGDGHRAYTMMKQAYAAVDSIRKSGVEDEMSDLSVRYGTLQKELEIERLGKERLVWIAVSAVLAILVISVTALLRYKKEKMRQKAELEKREVYIRGLESERERIARELHDGICNEMAAMTFALADDEEALAQINTLTVKVRQLSHELMPPQFKDGNICQLLMNYVMMMNATHPETDITITDEGCYDWTTLPSEHGFELYRMMQEAVGNALKHARPGYIAVTLGGDAAGRYSMTIENDGIITDGTAGPREGTGIGRQTLQARAANIGATISIGADGDIYRITIQH</sequence>
<dbReference type="InterPro" id="IPR019734">
    <property type="entry name" value="TPR_rpt"/>
</dbReference>
<gene>
    <name evidence="8" type="ORF">HPS55_08630</name>
</gene>
<dbReference type="PANTHER" id="PTHR24421">
    <property type="entry name" value="NITRATE/NITRITE SENSOR PROTEIN NARX-RELATED"/>
    <property type="match status" value="1"/>
</dbReference>
<dbReference type="EMBL" id="JABKKE010000013">
    <property type="protein sequence ID" value="NPE14388.1"/>
    <property type="molecule type" value="Genomic_DNA"/>
</dbReference>
<keyword evidence="9" id="KW-1185">Reference proteome</keyword>
<keyword evidence="7" id="KW-1133">Transmembrane helix</keyword>
<dbReference type="RefSeq" id="WP_172175077.1">
    <property type="nucleotide sequence ID" value="NZ_CASGIA010000036.1"/>
</dbReference>
<protein>
    <recommendedName>
        <fullName evidence="2">histidine kinase</fullName>
        <ecNumber evidence="2">2.7.13.3</ecNumber>
    </recommendedName>
</protein>
<dbReference type="PROSITE" id="PS50005">
    <property type="entry name" value="TPR"/>
    <property type="match status" value="1"/>
</dbReference>
<keyword evidence="4" id="KW-0418">Kinase</keyword>
<reference evidence="8 9" key="1">
    <citation type="submission" date="2020-05" db="EMBL/GenBank/DDBJ databases">
        <title>Distinct polysaccharide utilization as determinants for interspecies competition between intestinal Prevotella spp.</title>
        <authorList>
            <person name="Galvez E.J.C."/>
            <person name="Iljazovic A."/>
            <person name="Strowig T."/>
        </authorList>
    </citation>
    <scope>NUCLEOTIDE SEQUENCE [LARGE SCALE GENOMIC DNA]</scope>
    <source>
        <strain evidence="8 9">PROD</strain>
    </source>
</reference>
<dbReference type="CDD" id="cd16917">
    <property type="entry name" value="HATPase_UhpB-NarQ-NarX-like"/>
    <property type="match status" value="1"/>
</dbReference>
<evidence type="ECO:0000256" key="5">
    <source>
        <dbReference type="ARBA" id="ARBA00023012"/>
    </source>
</evidence>
<name>A0ABX2AXH6_9BACT</name>
<evidence type="ECO:0000256" key="7">
    <source>
        <dbReference type="SAM" id="Phobius"/>
    </source>
</evidence>
<dbReference type="PROSITE" id="PS51257">
    <property type="entry name" value="PROKAR_LIPOPROTEIN"/>
    <property type="match status" value="1"/>
</dbReference>
<evidence type="ECO:0000256" key="2">
    <source>
        <dbReference type="ARBA" id="ARBA00012438"/>
    </source>
</evidence>
<keyword evidence="3" id="KW-0808">Transferase</keyword>
<keyword evidence="7" id="KW-0812">Transmembrane</keyword>
<evidence type="ECO:0000256" key="6">
    <source>
        <dbReference type="PROSITE-ProRule" id="PRU00339"/>
    </source>
</evidence>
<comment type="caution">
    <text evidence="8">The sequence shown here is derived from an EMBL/GenBank/DDBJ whole genome shotgun (WGS) entry which is preliminary data.</text>
</comment>
<organism evidence="8 9">
    <name type="scientific">Xylanibacter rodentium</name>
    <dbReference type="NCBI Taxonomy" id="2736289"/>
    <lineage>
        <taxon>Bacteria</taxon>
        <taxon>Pseudomonadati</taxon>
        <taxon>Bacteroidota</taxon>
        <taxon>Bacteroidia</taxon>
        <taxon>Bacteroidales</taxon>
        <taxon>Prevotellaceae</taxon>
        <taxon>Xylanibacter</taxon>
    </lineage>
</organism>
<keyword evidence="6" id="KW-0802">TPR repeat</keyword>